<protein>
    <submittedName>
        <fullName evidence="6">PLP-dependent transferase</fullName>
    </submittedName>
</protein>
<evidence type="ECO:0000313" key="6">
    <source>
        <dbReference type="EMBL" id="GAA3675919.1"/>
    </source>
</evidence>
<dbReference type="Pfam" id="PF01053">
    <property type="entry name" value="Cys_Met_Meta_PP"/>
    <property type="match status" value="1"/>
</dbReference>
<dbReference type="Proteomes" id="UP001500752">
    <property type="component" value="Unassembled WGS sequence"/>
</dbReference>
<dbReference type="InterPro" id="IPR015424">
    <property type="entry name" value="PyrdxlP-dep_Trfase"/>
</dbReference>
<comment type="cofactor">
    <cofactor evidence="1 5">
        <name>pyridoxal 5'-phosphate</name>
        <dbReference type="ChEBI" id="CHEBI:597326"/>
    </cofactor>
</comment>
<dbReference type="InterPro" id="IPR000277">
    <property type="entry name" value="Cys/Met-Metab_PyrdxlP-dep_enz"/>
</dbReference>
<keyword evidence="3 6" id="KW-0808">Transferase</keyword>
<name>A0ABP7C0R6_9MICC</name>
<sequence length="467" mass="48311">MSITDPVCPADLRPATAQIHAGREQSDPYRPVAVPIHQTAAYEFPDYATARRMFALKEPGFTYTRTGNPTVATLERRLAALDGGAAAVATATGQAAVALALLALLQGGNHIVASAKLYGGTVDLLTDTFADFGVTVSFVDPALPEQWAAAATPGTRAFLVESIGNPLSTLPDLSALAAAAHAAGVPLVVDNTLATPVLCRPLDFGADIVVYSATKYLGGHGTTLAGAVVDGGRFDFSAEPRKWPQLAGPKARYGNESLWDRHGHGAYLALLRSKYLHDLGPSLSPAAAAQILQGLETLDLRVERHTDSALRVARHLAAHPAVAAVHHPGIAGNPNESIADRDFPRGTGGVFSFDLALPAGADAWETVGTFIDSLRLVKLVANIGDARSLVAHPAAMTHCRLTPAQRAAAGISETTIRLSIGLEDPADIVADLDRALAALDAAPNVTLGAAAGEPVLSGAPARPGKAA</sequence>
<evidence type="ECO:0000313" key="7">
    <source>
        <dbReference type="Proteomes" id="UP001500752"/>
    </source>
</evidence>
<evidence type="ECO:0000256" key="2">
    <source>
        <dbReference type="ARBA" id="ARBA00009077"/>
    </source>
</evidence>
<dbReference type="InterPro" id="IPR006235">
    <property type="entry name" value="OAc-hSer/O-AcSer_sulfhydrylase"/>
</dbReference>
<dbReference type="Gene3D" id="3.40.640.10">
    <property type="entry name" value="Type I PLP-dependent aspartate aminotransferase-like (Major domain)"/>
    <property type="match status" value="1"/>
</dbReference>
<dbReference type="InterPro" id="IPR015421">
    <property type="entry name" value="PyrdxlP-dep_Trfase_major"/>
</dbReference>
<dbReference type="PANTHER" id="PTHR43797:SF2">
    <property type="entry name" value="HOMOCYSTEINE_CYSTEINE SYNTHASE"/>
    <property type="match status" value="1"/>
</dbReference>
<dbReference type="Gene3D" id="3.90.1150.10">
    <property type="entry name" value="Aspartate Aminotransferase, domain 1"/>
    <property type="match status" value="1"/>
</dbReference>
<evidence type="ECO:0000256" key="1">
    <source>
        <dbReference type="ARBA" id="ARBA00001933"/>
    </source>
</evidence>
<organism evidence="6 7">
    <name type="scientific">Arthrobacter ginkgonis</name>
    <dbReference type="NCBI Taxonomy" id="1630594"/>
    <lineage>
        <taxon>Bacteria</taxon>
        <taxon>Bacillati</taxon>
        <taxon>Actinomycetota</taxon>
        <taxon>Actinomycetes</taxon>
        <taxon>Micrococcales</taxon>
        <taxon>Micrococcaceae</taxon>
        <taxon>Arthrobacter</taxon>
    </lineage>
</organism>
<dbReference type="PANTHER" id="PTHR43797">
    <property type="entry name" value="HOMOCYSTEINE/CYSTEINE SYNTHASE"/>
    <property type="match status" value="1"/>
</dbReference>
<dbReference type="EMBL" id="BAABEO010000008">
    <property type="protein sequence ID" value="GAA3675919.1"/>
    <property type="molecule type" value="Genomic_DNA"/>
</dbReference>
<comment type="caution">
    <text evidence="6">The sequence shown here is derived from an EMBL/GenBank/DDBJ whole genome shotgun (WGS) entry which is preliminary data.</text>
</comment>
<dbReference type="RefSeq" id="WP_345149347.1">
    <property type="nucleotide sequence ID" value="NZ_BAABEO010000008.1"/>
</dbReference>
<dbReference type="GO" id="GO:0016740">
    <property type="term" value="F:transferase activity"/>
    <property type="evidence" value="ECO:0007669"/>
    <property type="project" value="UniProtKB-KW"/>
</dbReference>
<dbReference type="InterPro" id="IPR054542">
    <property type="entry name" value="Cys_met_metab_PP"/>
</dbReference>
<accession>A0ABP7C0R6</accession>
<evidence type="ECO:0000256" key="5">
    <source>
        <dbReference type="RuleBase" id="RU362118"/>
    </source>
</evidence>
<dbReference type="PROSITE" id="PS00868">
    <property type="entry name" value="CYS_MET_METAB_PP"/>
    <property type="match status" value="1"/>
</dbReference>
<keyword evidence="4 5" id="KW-0663">Pyridoxal phosphate</keyword>
<dbReference type="SUPFAM" id="SSF53383">
    <property type="entry name" value="PLP-dependent transferases"/>
    <property type="match status" value="1"/>
</dbReference>
<dbReference type="PIRSF" id="PIRSF001434">
    <property type="entry name" value="CGS"/>
    <property type="match status" value="1"/>
</dbReference>
<comment type="similarity">
    <text evidence="2 5">Belongs to the trans-sulfuration enzymes family.</text>
</comment>
<evidence type="ECO:0000256" key="4">
    <source>
        <dbReference type="ARBA" id="ARBA00022898"/>
    </source>
</evidence>
<proteinExistence type="inferred from homology"/>
<dbReference type="InterPro" id="IPR015422">
    <property type="entry name" value="PyrdxlP-dep_Trfase_small"/>
</dbReference>
<gene>
    <name evidence="6" type="ORF">GCM10023081_12890</name>
</gene>
<reference evidence="7" key="1">
    <citation type="journal article" date="2019" name="Int. J. Syst. Evol. Microbiol.">
        <title>The Global Catalogue of Microorganisms (GCM) 10K type strain sequencing project: providing services to taxonomists for standard genome sequencing and annotation.</title>
        <authorList>
            <consortium name="The Broad Institute Genomics Platform"/>
            <consortium name="The Broad Institute Genome Sequencing Center for Infectious Disease"/>
            <person name="Wu L."/>
            <person name="Ma J."/>
        </authorList>
    </citation>
    <scope>NUCLEOTIDE SEQUENCE [LARGE SCALE GENOMIC DNA]</scope>
    <source>
        <strain evidence="7">JCM 30742</strain>
    </source>
</reference>
<keyword evidence="7" id="KW-1185">Reference proteome</keyword>
<evidence type="ECO:0000256" key="3">
    <source>
        <dbReference type="ARBA" id="ARBA00022679"/>
    </source>
</evidence>